<sequence length="225" mass="24950">MGRQARSCNDSDCRAHPPVVCTDWHPGRLRSTDPRITPDASPAREPSEISMHDEIDSGRNECRRRAVRMTYETRSCRVHETNLAIFLGKRAHCASWFVKGSSAAGKKDDLLERAGLVPVLGDGAVGINQRTKLAVIFTAAGSILHAVLRSLSQRYRCTCTSVDRHRWQESIKIGDSSTWWIGARGERVEGVQTFKWGKREPLSRNCRSLEVSSYSADVTGASGLP</sequence>
<accession>A0A310SPN1</accession>
<name>A0A310SPN1_9HYME</name>
<proteinExistence type="predicted"/>
<evidence type="ECO:0000256" key="1">
    <source>
        <dbReference type="SAM" id="MobiDB-lite"/>
    </source>
</evidence>
<gene>
    <name evidence="2" type="ORF">WN48_05530</name>
</gene>
<evidence type="ECO:0000313" key="2">
    <source>
        <dbReference type="EMBL" id="OAD60656.1"/>
    </source>
</evidence>
<feature type="region of interest" description="Disordered" evidence="1">
    <location>
        <begin position="30"/>
        <end position="53"/>
    </location>
</feature>
<reference evidence="2 3" key="1">
    <citation type="submission" date="2015-07" db="EMBL/GenBank/DDBJ databases">
        <title>The genome of Eufriesea mexicana.</title>
        <authorList>
            <person name="Pan H."/>
            <person name="Kapheim K."/>
        </authorList>
    </citation>
    <scope>NUCLEOTIDE SEQUENCE [LARGE SCALE GENOMIC DNA]</scope>
    <source>
        <strain evidence="2">0111107269</strain>
        <tissue evidence="2">Whole body</tissue>
    </source>
</reference>
<evidence type="ECO:0000313" key="3">
    <source>
        <dbReference type="Proteomes" id="UP000250275"/>
    </source>
</evidence>
<organism evidence="2 3">
    <name type="scientific">Eufriesea mexicana</name>
    <dbReference type="NCBI Taxonomy" id="516756"/>
    <lineage>
        <taxon>Eukaryota</taxon>
        <taxon>Metazoa</taxon>
        <taxon>Ecdysozoa</taxon>
        <taxon>Arthropoda</taxon>
        <taxon>Hexapoda</taxon>
        <taxon>Insecta</taxon>
        <taxon>Pterygota</taxon>
        <taxon>Neoptera</taxon>
        <taxon>Endopterygota</taxon>
        <taxon>Hymenoptera</taxon>
        <taxon>Apocrita</taxon>
        <taxon>Aculeata</taxon>
        <taxon>Apoidea</taxon>
        <taxon>Anthophila</taxon>
        <taxon>Apidae</taxon>
        <taxon>Eufriesea</taxon>
    </lineage>
</organism>
<protein>
    <submittedName>
        <fullName evidence="2">Uncharacterized protein</fullName>
    </submittedName>
</protein>
<dbReference type="EMBL" id="KQ760397">
    <property type="protein sequence ID" value="OAD60656.1"/>
    <property type="molecule type" value="Genomic_DNA"/>
</dbReference>
<keyword evidence="3" id="KW-1185">Reference proteome</keyword>
<dbReference type="Proteomes" id="UP000250275">
    <property type="component" value="Unassembled WGS sequence"/>
</dbReference>
<dbReference type="AlphaFoldDB" id="A0A310SPN1"/>